<feature type="region of interest" description="Disordered" evidence="6">
    <location>
        <begin position="1"/>
        <end position="29"/>
    </location>
</feature>
<dbReference type="SUPFAM" id="SSF54534">
    <property type="entry name" value="FKBP-like"/>
    <property type="match status" value="1"/>
</dbReference>
<dbReference type="GO" id="GO:0003755">
    <property type="term" value="F:peptidyl-prolyl cis-trans isomerase activity"/>
    <property type="evidence" value="ECO:0007669"/>
    <property type="project" value="UniProtKB-UniRule"/>
</dbReference>
<keyword evidence="7" id="KW-1133">Transmembrane helix</keyword>
<keyword evidence="10" id="KW-1185">Reference proteome</keyword>
<keyword evidence="7" id="KW-0812">Transmembrane</keyword>
<sequence>MRGLVSEQVKDRAKAQPAESRKPTKAERREARVAAARAARRRKAFMAVGGTFVGVALMIGLAFLVFRDNGTDQSTASTPNASATAPAEDPNAAPTAPAANAEFPPLPAGADPALKTKPAVTKGSGDLKTLKVTTLVEGKGAPVKAGDTVTVNYVGVKYVTGEEFDASWNRSEAFTTPVGTGSVIKGWDQGLVGVKVGSRVQLDIPADLAYGDGPDSRLPGPLRFVVDVLGVSAS</sequence>
<dbReference type="PANTHER" id="PTHR45779">
    <property type="entry name" value="PEPTIDYLPROLYL ISOMERASE"/>
    <property type="match status" value="1"/>
</dbReference>
<comment type="catalytic activity">
    <reaction evidence="1 4 5">
        <text>[protein]-peptidylproline (omega=180) = [protein]-peptidylproline (omega=0)</text>
        <dbReference type="Rhea" id="RHEA:16237"/>
        <dbReference type="Rhea" id="RHEA-COMP:10747"/>
        <dbReference type="Rhea" id="RHEA-COMP:10748"/>
        <dbReference type="ChEBI" id="CHEBI:83833"/>
        <dbReference type="ChEBI" id="CHEBI:83834"/>
        <dbReference type="EC" id="5.2.1.8"/>
    </reaction>
</comment>
<dbReference type="PROSITE" id="PS50059">
    <property type="entry name" value="FKBP_PPIASE"/>
    <property type="match status" value="1"/>
</dbReference>
<evidence type="ECO:0000259" key="8">
    <source>
        <dbReference type="PROSITE" id="PS50059"/>
    </source>
</evidence>
<feature type="domain" description="PPIase FKBP-type" evidence="8">
    <location>
        <begin position="146"/>
        <end position="234"/>
    </location>
</feature>
<gene>
    <name evidence="9" type="ORF">Cba03nite_66650</name>
</gene>
<keyword evidence="2 4" id="KW-0697">Rotamase</keyword>
<feature type="compositionally biased region" description="Basic and acidic residues" evidence="6">
    <location>
        <begin position="8"/>
        <end position="29"/>
    </location>
</feature>
<protein>
    <recommendedName>
        <fullName evidence="5">Peptidyl-prolyl cis-trans isomerase</fullName>
        <ecNumber evidence="5">5.2.1.8</ecNumber>
    </recommendedName>
</protein>
<feature type="transmembrane region" description="Helical" evidence="7">
    <location>
        <begin position="44"/>
        <end position="66"/>
    </location>
</feature>
<comment type="caution">
    <text evidence="9">The sequence shown here is derived from an EMBL/GenBank/DDBJ whole genome shotgun (WGS) entry which is preliminary data.</text>
</comment>
<evidence type="ECO:0000313" key="10">
    <source>
        <dbReference type="Proteomes" id="UP000601223"/>
    </source>
</evidence>
<comment type="similarity">
    <text evidence="5">Belongs to the FKBP-type PPIase family.</text>
</comment>
<evidence type="ECO:0000256" key="4">
    <source>
        <dbReference type="PROSITE-ProRule" id="PRU00277"/>
    </source>
</evidence>
<dbReference type="PANTHER" id="PTHR45779:SF7">
    <property type="entry name" value="PEPTIDYLPROLYL ISOMERASE"/>
    <property type="match status" value="1"/>
</dbReference>
<dbReference type="Gene3D" id="3.10.50.40">
    <property type="match status" value="1"/>
</dbReference>
<feature type="region of interest" description="Disordered" evidence="6">
    <location>
        <begin position="73"/>
        <end position="123"/>
    </location>
</feature>
<keyword evidence="3 4" id="KW-0413">Isomerase</keyword>
<evidence type="ECO:0000256" key="2">
    <source>
        <dbReference type="ARBA" id="ARBA00023110"/>
    </source>
</evidence>
<evidence type="ECO:0000313" key="9">
    <source>
        <dbReference type="EMBL" id="GIF85316.1"/>
    </source>
</evidence>
<name>A0A8J3NMK3_9ACTN</name>
<evidence type="ECO:0000256" key="3">
    <source>
        <dbReference type="ARBA" id="ARBA00023235"/>
    </source>
</evidence>
<keyword evidence="7" id="KW-0472">Membrane</keyword>
<dbReference type="Proteomes" id="UP000601223">
    <property type="component" value="Unassembled WGS sequence"/>
</dbReference>
<proteinExistence type="inferred from homology"/>
<dbReference type="AlphaFoldDB" id="A0A8J3NMK3"/>
<feature type="compositionally biased region" description="Low complexity" evidence="6">
    <location>
        <begin position="74"/>
        <end position="103"/>
    </location>
</feature>
<dbReference type="InterPro" id="IPR001179">
    <property type="entry name" value="PPIase_FKBP_dom"/>
</dbReference>
<evidence type="ECO:0000256" key="7">
    <source>
        <dbReference type="SAM" id="Phobius"/>
    </source>
</evidence>
<evidence type="ECO:0000256" key="5">
    <source>
        <dbReference type="RuleBase" id="RU003915"/>
    </source>
</evidence>
<evidence type="ECO:0000256" key="1">
    <source>
        <dbReference type="ARBA" id="ARBA00000971"/>
    </source>
</evidence>
<accession>A0A8J3NMK3</accession>
<dbReference type="EC" id="5.2.1.8" evidence="5"/>
<dbReference type="Pfam" id="PF00254">
    <property type="entry name" value="FKBP_C"/>
    <property type="match status" value="1"/>
</dbReference>
<evidence type="ECO:0000256" key="6">
    <source>
        <dbReference type="SAM" id="MobiDB-lite"/>
    </source>
</evidence>
<dbReference type="InterPro" id="IPR046357">
    <property type="entry name" value="PPIase_dom_sf"/>
</dbReference>
<organism evidence="9 10">
    <name type="scientific">Catellatospora bangladeshensis</name>
    <dbReference type="NCBI Taxonomy" id="310355"/>
    <lineage>
        <taxon>Bacteria</taxon>
        <taxon>Bacillati</taxon>
        <taxon>Actinomycetota</taxon>
        <taxon>Actinomycetes</taxon>
        <taxon>Micromonosporales</taxon>
        <taxon>Micromonosporaceae</taxon>
        <taxon>Catellatospora</taxon>
    </lineage>
</organism>
<reference evidence="9 10" key="1">
    <citation type="submission" date="2021-01" db="EMBL/GenBank/DDBJ databases">
        <title>Whole genome shotgun sequence of Catellatospora bangladeshensis NBRC 107357.</title>
        <authorList>
            <person name="Komaki H."/>
            <person name="Tamura T."/>
        </authorList>
    </citation>
    <scope>NUCLEOTIDE SEQUENCE [LARGE SCALE GENOMIC DNA]</scope>
    <source>
        <strain evidence="9 10">NBRC 107357</strain>
    </source>
</reference>
<dbReference type="EMBL" id="BONF01000045">
    <property type="protein sequence ID" value="GIF85316.1"/>
    <property type="molecule type" value="Genomic_DNA"/>
</dbReference>
<dbReference type="InterPro" id="IPR044609">
    <property type="entry name" value="FKBP2/11"/>
</dbReference>